<dbReference type="PROSITE" id="PS51014">
    <property type="entry name" value="COBK_CBIJ"/>
    <property type="match status" value="1"/>
</dbReference>
<keyword evidence="5" id="KW-1185">Reference proteome</keyword>
<proteinExistence type="predicted"/>
<evidence type="ECO:0000256" key="1">
    <source>
        <dbReference type="ARBA" id="ARBA00004953"/>
    </source>
</evidence>
<reference key="1">
    <citation type="submission" date="2010-11" db="EMBL/GenBank/DDBJ databases">
        <title>The complete genome of plasmid of Calditerrivibrio nitroreducens DSM 19672.</title>
        <authorList>
            <consortium name="US DOE Joint Genome Institute (JGI-PGF)"/>
            <person name="Lucas S."/>
            <person name="Copeland A."/>
            <person name="Lapidus A."/>
            <person name="Bruce D."/>
            <person name="Goodwin L."/>
            <person name="Pitluck S."/>
            <person name="Kyrpides N."/>
            <person name="Mavromatis K."/>
            <person name="Ivanova N."/>
            <person name="Mikhailova N."/>
            <person name="Zeytun A."/>
            <person name="Brettin T."/>
            <person name="Detter J.C."/>
            <person name="Tapia R."/>
            <person name="Han C."/>
            <person name="Land M."/>
            <person name="Hauser L."/>
            <person name="Markowitz V."/>
            <person name="Cheng J.-F."/>
            <person name="Hugenholtz P."/>
            <person name="Woyke T."/>
            <person name="Wu D."/>
            <person name="Spring S."/>
            <person name="Schroeder M."/>
            <person name="Brambilla E."/>
            <person name="Klenk H.-P."/>
            <person name="Eisen J.A."/>
        </authorList>
    </citation>
    <scope>NUCLEOTIDE SEQUENCE</scope>
    <source>
        <strain>DSM 19672</strain>
    </source>
</reference>
<name>E4TKD6_CALNY</name>
<dbReference type="GO" id="GO:0016994">
    <property type="term" value="F:precorrin-6A reductase activity"/>
    <property type="evidence" value="ECO:0007669"/>
    <property type="project" value="InterPro"/>
</dbReference>
<dbReference type="RefSeq" id="WP_013447309.1">
    <property type="nucleotide sequence ID" value="NC_014749.1"/>
</dbReference>
<dbReference type="UniPathway" id="UPA00148"/>
<dbReference type="Proteomes" id="UP000007039">
    <property type="component" value="Plasmid pCALNI01"/>
</dbReference>
<sequence length="231" mass="26715">MCKKILILGGTSDTEKYLNICSKNEFIISVATEYGYKIFSKKFGKDRVILKRFDEKSLEDFIKENSIYKIIDTTHPFAKEITKIAKDAANNLNIIYESMIRENEINITYEKLIYVNSLKEAITFLRENDFKKILLTIGSKMIKHFSFLNEKAHVRILPFEQSIKDVLEAGFDYDKIIAIQGPFSKDFNKAIIKEFEIELLVTKVSGQSGGYEEKVEACREMGIFCLAIKNW</sequence>
<dbReference type="PANTHER" id="PTHR36925:SF1">
    <property type="entry name" value="COBALT-PRECORRIN-6A REDUCTASE"/>
    <property type="match status" value="1"/>
</dbReference>
<keyword evidence="4" id="KW-0614">Plasmid</keyword>
<dbReference type="eggNOG" id="COG2099">
    <property type="taxonomic scope" value="Bacteria"/>
</dbReference>
<dbReference type="OrthoDB" id="9780707at2"/>
<protein>
    <submittedName>
        <fullName evidence="4">Precorrin-6x reductase</fullName>
    </submittedName>
</protein>
<dbReference type="NCBIfam" id="TIGR00715">
    <property type="entry name" value="precor6x_red"/>
    <property type="match status" value="1"/>
</dbReference>
<gene>
    <name evidence="4" type="ordered locus">Calni_2118</name>
</gene>
<dbReference type="HOGENOM" id="CLU_068627_0_0_0"/>
<evidence type="ECO:0000313" key="4">
    <source>
        <dbReference type="EMBL" id="ADR20008.1"/>
    </source>
</evidence>
<accession>E4TKD6</accession>
<organism evidence="4 5">
    <name type="scientific">Calditerrivibrio nitroreducens (strain DSM 19672 / NBRC 101217 / Yu37-1)</name>
    <dbReference type="NCBI Taxonomy" id="768670"/>
    <lineage>
        <taxon>Bacteria</taxon>
        <taxon>Pseudomonadati</taxon>
        <taxon>Deferribacterota</taxon>
        <taxon>Deferribacteres</taxon>
        <taxon>Deferribacterales</taxon>
        <taxon>Calditerrivibrionaceae</taxon>
    </lineage>
</organism>
<dbReference type="GO" id="GO:0009236">
    <property type="term" value="P:cobalamin biosynthetic process"/>
    <property type="evidence" value="ECO:0007669"/>
    <property type="project" value="UniProtKB-UniPathway"/>
</dbReference>
<dbReference type="PANTHER" id="PTHR36925">
    <property type="entry name" value="COBALT-PRECORRIN-6A REDUCTASE"/>
    <property type="match status" value="1"/>
</dbReference>
<comment type="pathway">
    <text evidence="1">Cofactor biosynthesis; adenosylcobalamin biosynthesis.</text>
</comment>
<dbReference type="Pfam" id="PF02571">
    <property type="entry name" value="CbiJ"/>
    <property type="match status" value="1"/>
</dbReference>
<keyword evidence="3" id="KW-0560">Oxidoreductase</keyword>
<dbReference type="EMBL" id="CP002348">
    <property type="protein sequence ID" value="ADR20008.1"/>
    <property type="molecule type" value="Genomic_DNA"/>
</dbReference>
<evidence type="ECO:0000256" key="2">
    <source>
        <dbReference type="ARBA" id="ARBA00022573"/>
    </source>
</evidence>
<geneLocation type="plasmid" evidence="4 5">
    <name>pCALNI01</name>
</geneLocation>
<evidence type="ECO:0000313" key="5">
    <source>
        <dbReference type="Proteomes" id="UP000007039"/>
    </source>
</evidence>
<dbReference type="AlphaFoldDB" id="E4TKD6"/>
<evidence type="ECO:0000256" key="3">
    <source>
        <dbReference type="ARBA" id="ARBA00023002"/>
    </source>
</evidence>
<keyword evidence="2" id="KW-0169">Cobalamin biosynthesis</keyword>
<reference evidence="4 5" key="2">
    <citation type="journal article" date="2011" name="Stand. Genomic Sci.">
        <title>Complete genome sequence of Calditerrivibrio nitroreducens type strain (Yu37-1).</title>
        <authorList>
            <person name="Pitluck S."/>
            <person name="Sikorski J."/>
            <person name="Zeytun A."/>
            <person name="Lapidus A."/>
            <person name="Nolan M."/>
            <person name="Lucas S."/>
            <person name="Hammon N."/>
            <person name="Deshpande S."/>
            <person name="Cheng J.F."/>
            <person name="Tapia R."/>
            <person name="Han C."/>
            <person name="Goodwin L."/>
            <person name="Liolios K."/>
            <person name="Pagani I."/>
            <person name="Ivanova N."/>
            <person name="Mavromatis K."/>
            <person name="Pati A."/>
            <person name="Chen A."/>
            <person name="Palaniappan K."/>
            <person name="Hauser L."/>
            <person name="Chang Y.J."/>
            <person name="Jeffries C.D."/>
            <person name="Detter J.C."/>
            <person name="Brambilla E."/>
            <person name="Djao O.D."/>
            <person name="Rohde M."/>
            <person name="Spring S."/>
            <person name="Goker M."/>
            <person name="Woyke T."/>
            <person name="Bristow J."/>
            <person name="Eisen J.A."/>
            <person name="Markowitz V."/>
            <person name="Hugenholtz P."/>
            <person name="Kyrpides N.C."/>
            <person name="Klenk H.P."/>
            <person name="Land M."/>
        </authorList>
    </citation>
    <scope>NUCLEOTIDE SEQUENCE [LARGE SCALE GENOMIC DNA]</scope>
    <source>
        <strain evidence="5">DSM 19672 / NBRC 101217 / Yu37-1</strain>
        <plasmid evidence="5">Plasmid pCALNI01</plasmid>
    </source>
</reference>
<dbReference type="KEGG" id="cni:Calni_2118"/>
<dbReference type="InterPro" id="IPR003723">
    <property type="entry name" value="Precorrin-6x_reduct"/>
</dbReference>